<accession>A0A565BMJ1</accession>
<organism evidence="2 3">
    <name type="scientific">Arabis nemorensis</name>
    <dbReference type="NCBI Taxonomy" id="586526"/>
    <lineage>
        <taxon>Eukaryota</taxon>
        <taxon>Viridiplantae</taxon>
        <taxon>Streptophyta</taxon>
        <taxon>Embryophyta</taxon>
        <taxon>Tracheophyta</taxon>
        <taxon>Spermatophyta</taxon>
        <taxon>Magnoliopsida</taxon>
        <taxon>eudicotyledons</taxon>
        <taxon>Gunneridae</taxon>
        <taxon>Pentapetalae</taxon>
        <taxon>rosids</taxon>
        <taxon>malvids</taxon>
        <taxon>Brassicales</taxon>
        <taxon>Brassicaceae</taxon>
        <taxon>Arabideae</taxon>
        <taxon>Arabis</taxon>
    </lineage>
</organism>
<keyword evidence="3" id="KW-1185">Reference proteome</keyword>
<dbReference type="EMBL" id="CABITT030000004">
    <property type="protein sequence ID" value="VVB02853.1"/>
    <property type="molecule type" value="Genomic_DNA"/>
</dbReference>
<proteinExistence type="predicted"/>
<feature type="compositionally biased region" description="Polar residues" evidence="1">
    <location>
        <begin position="47"/>
        <end position="58"/>
    </location>
</feature>
<dbReference type="Proteomes" id="UP000489600">
    <property type="component" value="Unassembled WGS sequence"/>
</dbReference>
<dbReference type="AlphaFoldDB" id="A0A565BMJ1"/>
<evidence type="ECO:0000256" key="1">
    <source>
        <dbReference type="SAM" id="MobiDB-lite"/>
    </source>
</evidence>
<name>A0A565BMJ1_9BRAS</name>
<comment type="caution">
    <text evidence="2">The sequence shown here is derived from an EMBL/GenBank/DDBJ whole genome shotgun (WGS) entry which is preliminary data.</text>
</comment>
<reference evidence="2" key="1">
    <citation type="submission" date="2019-07" db="EMBL/GenBank/DDBJ databases">
        <authorList>
            <person name="Dittberner H."/>
        </authorList>
    </citation>
    <scope>NUCLEOTIDE SEQUENCE [LARGE SCALE GENOMIC DNA]</scope>
</reference>
<protein>
    <submittedName>
        <fullName evidence="2">Uncharacterized protein</fullName>
    </submittedName>
</protein>
<feature type="region of interest" description="Disordered" evidence="1">
    <location>
        <begin position="1"/>
        <end position="58"/>
    </location>
</feature>
<evidence type="ECO:0000313" key="2">
    <source>
        <dbReference type="EMBL" id="VVB02853.1"/>
    </source>
</evidence>
<gene>
    <name evidence="2" type="ORF">ANE_LOCUS13297</name>
</gene>
<sequence length="83" mass="8843">MMLFGNAGNVDGSQASGSWDSPMPQSKEGPLGKLPPKKRAKGGERGGSSNSSIDGSRMETTFNEMVVISNQVVSLRRKTTKRS</sequence>
<evidence type="ECO:0000313" key="3">
    <source>
        <dbReference type="Proteomes" id="UP000489600"/>
    </source>
</evidence>